<keyword evidence="2 5" id="KW-0812">Transmembrane</keyword>
<accession>A0ABN0C2Q6</accession>
<evidence type="ECO:0000256" key="3">
    <source>
        <dbReference type="ARBA" id="ARBA00022989"/>
    </source>
</evidence>
<comment type="subcellular location">
    <subcellularLocation>
        <location evidence="1">Membrane</location>
        <topology evidence="1">Multi-pass membrane protein</topology>
    </subcellularLocation>
</comment>
<evidence type="ECO:0000313" key="8">
    <source>
        <dbReference type="Proteomes" id="UP000003179"/>
    </source>
</evidence>
<keyword evidence="4 5" id="KW-0472">Membrane</keyword>
<dbReference type="Proteomes" id="UP000003179">
    <property type="component" value="Unassembled WGS sequence"/>
</dbReference>
<dbReference type="InterPro" id="IPR019109">
    <property type="entry name" value="MamF_MmsF"/>
</dbReference>
<evidence type="ECO:0000256" key="2">
    <source>
        <dbReference type="ARBA" id="ARBA00022692"/>
    </source>
</evidence>
<organism evidence="7 8">
    <name type="scientific">Cutibacterium modestum HL044PA1</name>
    <dbReference type="NCBI Taxonomy" id="765109"/>
    <lineage>
        <taxon>Bacteria</taxon>
        <taxon>Bacillati</taxon>
        <taxon>Actinomycetota</taxon>
        <taxon>Actinomycetes</taxon>
        <taxon>Propionibacteriales</taxon>
        <taxon>Propionibacteriaceae</taxon>
        <taxon>Cutibacterium</taxon>
        <taxon>Cutibacterium modestum</taxon>
    </lineage>
</organism>
<feature type="domain" description="DUF1707" evidence="6">
    <location>
        <begin position="17"/>
        <end position="66"/>
    </location>
</feature>
<gene>
    <name evidence="7" type="ORF">HMPREF9607_02685</name>
</gene>
<sequence>MLDGMSNWQTPHDDWLVSDVERDRVVALLRDAYVDGRLSPDEFDDRVSRALDAVTRADLNAALSGLAVVGGQAHGSRIAAGETLAAGVIGLSPFFLGPLGPMLGVAISQRGSWIRRQAAQQANFQVVALLLAMVVLGVAVKTNLMIVTFPFVGMVWFAGTIMHAAKAFEGIEWTNPLLRVIPLRFFDDGRRRAVGSVSRGR</sequence>
<dbReference type="InterPro" id="IPR012551">
    <property type="entry name" value="DUF1707_SHOCT-like"/>
</dbReference>
<feature type="transmembrane region" description="Helical" evidence="5">
    <location>
        <begin position="122"/>
        <end position="140"/>
    </location>
</feature>
<keyword evidence="3 5" id="KW-1133">Transmembrane helix</keyword>
<evidence type="ECO:0000256" key="1">
    <source>
        <dbReference type="ARBA" id="ARBA00004141"/>
    </source>
</evidence>
<name>A0ABN0C2Q6_9ACTN</name>
<evidence type="ECO:0000259" key="6">
    <source>
        <dbReference type="Pfam" id="PF08044"/>
    </source>
</evidence>
<proteinExistence type="predicted"/>
<comment type="caution">
    <text evidence="7">The sequence shown here is derived from an EMBL/GenBank/DDBJ whole genome shotgun (WGS) entry which is preliminary data.</text>
</comment>
<dbReference type="EMBL" id="ADZU01000041">
    <property type="protein sequence ID" value="EFS91391.1"/>
    <property type="molecule type" value="Genomic_DNA"/>
</dbReference>
<keyword evidence="8" id="KW-1185">Reference proteome</keyword>
<reference evidence="7" key="1">
    <citation type="submission" date="2010-08" db="EMBL/GenBank/DDBJ databases">
        <authorList>
            <person name="Weinstock G."/>
            <person name="Sodergren E."/>
            <person name="Clifton S."/>
            <person name="Fulton L."/>
            <person name="Fulton B."/>
            <person name="Courtney L."/>
            <person name="Fronick C."/>
            <person name="Harrison M."/>
            <person name="Strong C."/>
            <person name="Farmer C."/>
            <person name="Delahaunty K."/>
            <person name="Markovic C."/>
            <person name="Hall O."/>
            <person name="Minx P."/>
            <person name="Tomlinson C."/>
            <person name="Mitreva M."/>
            <person name="Hou S."/>
            <person name="Chen J."/>
            <person name="Wollam A."/>
            <person name="Pepin K.H."/>
            <person name="Johnson M."/>
            <person name="Bhonagiri V."/>
            <person name="Zhang X."/>
            <person name="Suruliraj S."/>
            <person name="Warren W."/>
            <person name="Chinwalla A."/>
            <person name="Mardis E.R."/>
            <person name="Wilson R.K."/>
        </authorList>
    </citation>
    <scope>NUCLEOTIDE SEQUENCE [LARGE SCALE GENOMIC DNA]</scope>
    <source>
        <strain evidence="7">HL044PA1</strain>
    </source>
</reference>
<dbReference type="Pfam" id="PF08044">
    <property type="entry name" value="DUF1707"/>
    <property type="match status" value="1"/>
</dbReference>
<dbReference type="Pfam" id="PF09685">
    <property type="entry name" value="MamF_MmsF"/>
    <property type="match status" value="1"/>
</dbReference>
<evidence type="ECO:0000313" key="7">
    <source>
        <dbReference type="EMBL" id="EFS91391.1"/>
    </source>
</evidence>
<evidence type="ECO:0000256" key="4">
    <source>
        <dbReference type="ARBA" id="ARBA00023136"/>
    </source>
</evidence>
<protein>
    <recommendedName>
        <fullName evidence="6">DUF1707 domain-containing protein</fullName>
    </recommendedName>
</protein>
<evidence type="ECO:0000256" key="5">
    <source>
        <dbReference type="SAM" id="Phobius"/>
    </source>
</evidence>